<name>A0A2Z7AMV2_9LAMI</name>
<keyword evidence="2" id="KW-1185">Reference proteome</keyword>
<organism evidence="1 2">
    <name type="scientific">Dorcoceras hygrometricum</name>
    <dbReference type="NCBI Taxonomy" id="472368"/>
    <lineage>
        <taxon>Eukaryota</taxon>
        <taxon>Viridiplantae</taxon>
        <taxon>Streptophyta</taxon>
        <taxon>Embryophyta</taxon>
        <taxon>Tracheophyta</taxon>
        <taxon>Spermatophyta</taxon>
        <taxon>Magnoliopsida</taxon>
        <taxon>eudicotyledons</taxon>
        <taxon>Gunneridae</taxon>
        <taxon>Pentapetalae</taxon>
        <taxon>asterids</taxon>
        <taxon>lamiids</taxon>
        <taxon>Lamiales</taxon>
        <taxon>Gesneriaceae</taxon>
        <taxon>Didymocarpoideae</taxon>
        <taxon>Trichosporeae</taxon>
        <taxon>Loxocarpinae</taxon>
        <taxon>Dorcoceras</taxon>
    </lineage>
</organism>
<dbReference type="EMBL" id="KV015652">
    <property type="protein sequence ID" value="KZV20454.1"/>
    <property type="molecule type" value="Genomic_DNA"/>
</dbReference>
<sequence length="204" mass="22823">MASFCSLSFFGSRCVVLGDLRCSLVEWCSVMHTQEKGIEGERVAPTDLLEVRVEALDSFLFGASLDTTFGGCGWLEVESRSCSNVRVLRRSASFVPDFSGPRCGERNRFEDVRASGNTALSSPCWDLLATMRRVVNYHSSWVGQRQVELFDASDIRVWCKDERCKDEGIWKPVIDWIRRTIGDSTVEVLLPCKIGIVGATREVA</sequence>
<evidence type="ECO:0000313" key="1">
    <source>
        <dbReference type="EMBL" id="KZV20454.1"/>
    </source>
</evidence>
<protein>
    <submittedName>
        <fullName evidence="1">Uncharacterized protein</fullName>
    </submittedName>
</protein>
<dbReference type="AlphaFoldDB" id="A0A2Z7AMV2"/>
<gene>
    <name evidence="1" type="ORF">F511_15465</name>
</gene>
<dbReference type="Proteomes" id="UP000250235">
    <property type="component" value="Unassembled WGS sequence"/>
</dbReference>
<reference evidence="1 2" key="1">
    <citation type="journal article" date="2015" name="Proc. Natl. Acad. Sci. U.S.A.">
        <title>The resurrection genome of Boea hygrometrica: A blueprint for survival of dehydration.</title>
        <authorList>
            <person name="Xiao L."/>
            <person name="Yang G."/>
            <person name="Zhang L."/>
            <person name="Yang X."/>
            <person name="Zhao S."/>
            <person name="Ji Z."/>
            <person name="Zhou Q."/>
            <person name="Hu M."/>
            <person name="Wang Y."/>
            <person name="Chen M."/>
            <person name="Xu Y."/>
            <person name="Jin H."/>
            <person name="Xiao X."/>
            <person name="Hu G."/>
            <person name="Bao F."/>
            <person name="Hu Y."/>
            <person name="Wan P."/>
            <person name="Li L."/>
            <person name="Deng X."/>
            <person name="Kuang T."/>
            <person name="Xiang C."/>
            <person name="Zhu J.K."/>
            <person name="Oliver M.J."/>
            <person name="He Y."/>
        </authorList>
    </citation>
    <scope>NUCLEOTIDE SEQUENCE [LARGE SCALE GENOMIC DNA]</scope>
    <source>
        <strain evidence="2">cv. XS01</strain>
    </source>
</reference>
<proteinExistence type="predicted"/>
<accession>A0A2Z7AMV2</accession>
<evidence type="ECO:0000313" key="2">
    <source>
        <dbReference type="Proteomes" id="UP000250235"/>
    </source>
</evidence>